<keyword evidence="2" id="KW-1185">Reference proteome</keyword>
<name>A0ABY5A075_9CAUL</name>
<evidence type="ECO:0000313" key="1">
    <source>
        <dbReference type="EMBL" id="USQ98155.1"/>
    </source>
</evidence>
<proteinExistence type="predicted"/>
<sequence length="158" mass="16205">MISVVLVASEDLPGLAAQMAMLVPAAVDGLVKDVVLVGDGEPGVEALAEDSGARLVTASGDVGARLAAGAAVARGDWILTLRAAPALREGWREPVEKHLAGGAGAPAALAVPGGLLSRLSPRLHGVLVRRLDWPANWPASGGDEKALARQLRAKRLDY</sequence>
<accession>A0ABY5A075</accession>
<dbReference type="Proteomes" id="UP001057520">
    <property type="component" value="Chromosome"/>
</dbReference>
<protein>
    <submittedName>
        <fullName evidence="1">Cell wall biosynthesis glycosyltransferase</fullName>
    </submittedName>
</protein>
<reference evidence="1 2" key="1">
    <citation type="submission" date="2022-04" db="EMBL/GenBank/DDBJ databases">
        <title>Genome sequence of soybean root-associated Caulobacter segnis RL271.</title>
        <authorList>
            <person name="Longley R."/>
            <person name="Bonito G."/>
            <person name="Trigodet F."/>
            <person name="Crosson S."/>
            <person name="Fiebig A."/>
        </authorList>
    </citation>
    <scope>NUCLEOTIDE SEQUENCE [LARGE SCALE GENOMIC DNA]</scope>
    <source>
        <strain evidence="1 2">RL271</strain>
    </source>
</reference>
<gene>
    <name evidence="1" type="ORF">MZV50_11700</name>
</gene>
<organism evidence="1 2">
    <name type="scientific">Caulobacter segnis</name>
    <dbReference type="NCBI Taxonomy" id="88688"/>
    <lineage>
        <taxon>Bacteria</taxon>
        <taxon>Pseudomonadati</taxon>
        <taxon>Pseudomonadota</taxon>
        <taxon>Alphaproteobacteria</taxon>
        <taxon>Caulobacterales</taxon>
        <taxon>Caulobacteraceae</taxon>
        <taxon>Caulobacter</taxon>
    </lineage>
</organism>
<dbReference type="EMBL" id="CP096040">
    <property type="protein sequence ID" value="USQ98155.1"/>
    <property type="molecule type" value="Genomic_DNA"/>
</dbReference>
<evidence type="ECO:0000313" key="2">
    <source>
        <dbReference type="Proteomes" id="UP001057520"/>
    </source>
</evidence>